<dbReference type="InterPro" id="IPR051934">
    <property type="entry name" value="Phage_Tail_Fiber_Structural"/>
</dbReference>
<name>A0A1I1KYG8_9CLOT</name>
<dbReference type="InterPro" id="IPR022225">
    <property type="entry name" value="Phage_tail_fibre_N"/>
</dbReference>
<evidence type="ECO:0000313" key="2">
    <source>
        <dbReference type="EMBL" id="SFC63748.1"/>
    </source>
</evidence>
<keyword evidence="3" id="KW-1185">Reference proteome</keyword>
<dbReference type="PANTHER" id="PTHR35191">
    <property type="entry name" value="PROPHAGE SIDE TAIL FIBER PROTEIN HOMOLOG STFQ-RELATED"/>
    <property type="match status" value="1"/>
</dbReference>
<dbReference type="EMBL" id="FOMG01000006">
    <property type="protein sequence ID" value="SFC63748.1"/>
    <property type="molecule type" value="Genomic_DNA"/>
</dbReference>
<organism evidence="2 3">
    <name type="scientific">Clostridium uliginosum</name>
    <dbReference type="NCBI Taxonomy" id="119641"/>
    <lineage>
        <taxon>Bacteria</taxon>
        <taxon>Bacillati</taxon>
        <taxon>Bacillota</taxon>
        <taxon>Clostridia</taxon>
        <taxon>Eubacteriales</taxon>
        <taxon>Clostridiaceae</taxon>
        <taxon>Clostridium</taxon>
    </lineage>
</organism>
<gene>
    <name evidence="2" type="ORF">SAMN05421842_106137</name>
</gene>
<proteinExistence type="predicted"/>
<dbReference type="RefSeq" id="WP_090089704.1">
    <property type="nucleotide sequence ID" value="NZ_FOMG01000006.1"/>
</dbReference>
<dbReference type="PANTHER" id="PTHR35191:SF1">
    <property type="entry name" value="PROPHAGE SIDE TAIL FIBER PROTEIN HOMOLOG STFQ-RELATED"/>
    <property type="match status" value="1"/>
</dbReference>
<evidence type="ECO:0000313" key="3">
    <source>
        <dbReference type="Proteomes" id="UP000199263"/>
    </source>
</evidence>
<dbReference type="Proteomes" id="UP000199263">
    <property type="component" value="Unassembled WGS sequence"/>
</dbReference>
<dbReference type="AlphaFoldDB" id="A0A1I1KYG8"/>
<protein>
    <submittedName>
        <fullName evidence="2">Phage tail-collar fibre protein</fullName>
    </submittedName>
</protein>
<feature type="domain" description="Phage tail fibre protein N-terminal" evidence="1">
    <location>
        <begin position="1"/>
        <end position="149"/>
    </location>
</feature>
<evidence type="ECO:0000259" key="1">
    <source>
        <dbReference type="Pfam" id="PF12571"/>
    </source>
</evidence>
<dbReference type="OrthoDB" id="9810174at2"/>
<reference evidence="2 3" key="1">
    <citation type="submission" date="2016-10" db="EMBL/GenBank/DDBJ databases">
        <authorList>
            <person name="de Groot N.N."/>
        </authorList>
    </citation>
    <scope>NUCLEOTIDE SEQUENCE [LARGE SCALE GENOMIC DNA]</scope>
    <source>
        <strain evidence="2 3">DSM 12992</strain>
    </source>
</reference>
<sequence>MSEKFYTILTAIGKAKIANSSVLGTKVNFVKLKLGDGGGKNYNPTDEQKDLINTVWEGNIGNIQVDKDNPNWIVIETMIPANVGGFTIREYGVFDEENNLLAVAKCAETYKPILSDGSTKELIIKMILSVSNTENINLKIDPTIVFAKKSDIEEISSQLKDLTNNKANKTDLEKLQNTVNNIDLSATKVNLNPISGMNSKNVQAGMQELFTFASNGKNSIAGKVGNVSGSNTHLEIANEIQNDKNTMVSNLSSKGVSANGNEALASLASKVGNISISTLGGVEYATGVLKRDSKNKVIGFATVPFKPNYIIISCIYPDSNYTEILAYYMDYTPLDVLSGTFFNFKRTDYSSEHVDFGHTQVGGNNYVVAGKCIIITTDNGFNYDICAGWDGIVSWKAYKL</sequence>
<accession>A0A1I1KYG8</accession>
<dbReference type="Pfam" id="PF12571">
    <property type="entry name" value="Phage_tail_fib"/>
    <property type="match status" value="1"/>
</dbReference>
<dbReference type="STRING" id="119641.SAMN05421842_106137"/>